<keyword evidence="1" id="KW-0472">Membrane</keyword>
<dbReference type="PANTHER" id="PTHR40465">
    <property type="entry name" value="CHROMOSOME 1, WHOLE GENOME SHOTGUN SEQUENCE"/>
    <property type="match status" value="1"/>
</dbReference>
<dbReference type="Pfam" id="PF20152">
    <property type="entry name" value="DUF6534"/>
    <property type="match status" value="1"/>
</dbReference>
<name>A0A2A9NDN4_9AGAR</name>
<gene>
    <name evidence="3" type="ORF">AMATHDRAFT_6758</name>
</gene>
<evidence type="ECO:0000313" key="4">
    <source>
        <dbReference type="Proteomes" id="UP000242287"/>
    </source>
</evidence>
<feature type="transmembrane region" description="Helical" evidence="1">
    <location>
        <begin position="229"/>
        <end position="251"/>
    </location>
</feature>
<dbReference type="InterPro" id="IPR045339">
    <property type="entry name" value="DUF6534"/>
</dbReference>
<feature type="domain" description="DUF6534" evidence="2">
    <location>
        <begin position="166"/>
        <end position="257"/>
    </location>
</feature>
<proteinExistence type="predicted"/>
<evidence type="ECO:0000259" key="2">
    <source>
        <dbReference type="Pfam" id="PF20152"/>
    </source>
</evidence>
<feature type="transmembrane region" description="Helical" evidence="1">
    <location>
        <begin position="43"/>
        <end position="64"/>
    </location>
</feature>
<dbReference type="AlphaFoldDB" id="A0A2A9NDN4"/>
<sequence length="323" mass="35633">MTGVSTGPVLVGAIINWALLGTLWLQIYLYAISFPNDRWWTKTLVYTVFVLDLTQTACATDWAWTMLFSTWGDPSVFLLTSWSIFITPITAGLVTIFVQIFFAWRIWRLRNNSIFVRGISVLIVLVSLMQGISAITIGGILAVGSRNLLAEMDVITKPVEVWLIGSFICDLLIASTMIAILLEAKQALSFKRTESIITGLIVHTVETGAVTVVTACVEVVLFLLHKDNYLHLVPTKSAVILGKVYSNVLLANLNGRMRSRRPENQSMFTMRTIGTNALWGETTAEDDDNVVDDISRGPGVKPTIVDVSTSVSTSTLMVNSRKL</sequence>
<dbReference type="PANTHER" id="PTHR40465:SF1">
    <property type="entry name" value="DUF6534 DOMAIN-CONTAINING PROTEIN"/>
    <property type="match status" value="1"/>
</dbReference>
<feature type="transmembrane region" description="Helical" evidence="1">
    <location>
        <begin position="196"/>
        <end position="223"/>
    </location>
</feature>
<feature type="transmembrane region" description="Helical" evidence="1">
    <location>
        <begin position="6"/>
        <end position="31"/>
    </location>
</feature>
<feature type="transmembrane region" description="Helical" evidence="1">
    <location>
        <begin position="114"/>
        <end position="141"/>
    </location>
</feature>
<keyword evidence="1" id="KW-0812">Transmembrane</keyword>
<evidence type="ECO:0000313" key="3">
    <source>
        <dbReference type="EMBL" id="PFH47414.1"/>
    </source>
</evidence>
<dbReference type="EMBL" id="KZ302112">
    <property type="protein sequence ID" value="PFH47414.1"/>
    <property type="molecule type" value="Genomic_DNA"/>
</dbReference>
<dbReference type="STRING" id="703135.A0A2A9NDN4"/>
<keyword evidence="4" id="KW-1185">Reference proteome</keyword>
<dbReference type="Proteomes" id="UP000242287">
    <property type="component" value="Unassembled WGS sequence"/>
</dbReference>
<keyword evidence="1" id="KW-1133">Transmembrane helix</keyword>
<feature type="transmembrane region" description="Helical" evidence="1">
    <location>
        <begin position="161"/>
        <end position="184"/>
    </location>
</feature>
<dbReference type="OrthoDB" id="3262409at2759"/>
<protein>
    <recommendedName>
        <fullName evidence="2">DUF6534 domain-containing protein</fullName>
    </recommendedName>
</protein>
<accession>A0A2A9NDN4</accession>
<feature type="transmembrane region" description="Helical" evidence="1">
    <location>
        <begin position="76"/>
        <end position="102"/>
    </location>
</feature>
<reference evidence="3 4" key="1">
    <citation type="submission" date="2014-02" db="EMBL/GenBank/DDBJ databases">
        <title>Transposable element dynamics among asymbiotic and ectomycorrhizal Amanita fungi.</title>
        <authorList>
            <consortium name="DOE Joint Genome Institute"/>
            <person name="Hess J."/>
            <person name="Skrede I."/>
            <person name="Wolfe B."/>
            <person name="LaButti K."/>
            <person name="Ohm R.A."/>
            <person name="Grigoriev I.V."/>
            <person name="Pringle A."/>
        </authorList>
    </citation>
    <scope>NUCLEOTIDE SEQUENCE [LARGE SCALE GENOMIC DNA]</scope>
    <source>
        <strain evidence="3 4">SKay4041</strain>
    </source>
</reference>
<organism evidence="3 4">
    <name type="scientific">Amanita thiersii Skay4041</name>
    <dbReference type="NCBI Taxonomy" id="703135"/>
    <lineage>
        <taxon>Eukaryota</taxon>
        <taxon>Fungi</taxon>
        <taxon>Dikarya</taxon>
        <taxon>Basidiomycota</taxon>
        <taxon>Agaricomycotina</taxon>
        <taxon>Agaricomycetes</taxon>
        <taxon>Agaricomycetidae</taxon>
        <taxon>Agaricales</taxon>
        <taxon>Pluteineae</taxon>
        <taxon>Amanitaceae</taxon>
        <taxon>Amanita</taxon>
    </lineage>
</organism>
<evidence type="ECO:0000256" key="1">
    <source>
        <dbReference type="SAM" id="Phobius"/>
    </source>
</evidence>